<dbReference type="GeneID" id="101581464"/>
<dbReference type="GO" id="GO:0006915">
    <property type="term" value="P:apoptotic process"/>
    <property type="evidence" value="ECO:0007669"/>
    <property type="project" value="UniProtKB-KW"/>
</dbReference>
<evidence type="ECO:0000256" key="12">
    <source>
        <dbReference type="ARBA" id="ARBA00023198"/>
    </source>
</evidence>
<dbReference type="GO" id="GO:0006357">
    <property type="term" value="P:regulation of transcription by RNA polymerase II"/>
    <property type="evidence" value="ECO:0007669"/>
    <property type="project" value="TreeGrafter"/>
</dbReference>
<evidence type="ECO:0000256" key="5">
    <source>
        <dbReference type="ARBA" id="ARBA00022723"/>
    </source>
</evidence>
<protein>
    <recommendedName>
        <fullName evidence="15">TNFAIP3-interacting protein 2</fullName>
    </recommendedName>
    <alternativeName>
        <fullName evidence="16">A20-binding inhibitor of NF-kappa-B activation 2</fullName>
    </alternativeName>
</protein>
<keyword evidence="12" id="KW-0395">Inflammatory response</keyword>
<keyword evidence="3" id="KW-0597">Phosphoprotein</keyword>
<dbReference type="GO" id="GO:0006954">
    <property type="term" value="P:inflammatory response"/>
    <property type="evidence" value="ECO:0007669"/>
    <property type="project" value="UniProtKB-KW"/>
</dbReference>
<keyword evidence="10 18" id="KW-0175">Coiled coil</keyword>
<dbReference type="PANTHER" id="PTHR31882:SF6">
    <property type="entry name" value="TNFAIP3-INTERACTING PROTEIN 2"/>
    <property type="match status" value="1"/>
</dbReference>
<evidence type="ECO:0000259" key="20">
    <source>
        <dbReference type="PROSITE" id="PS51801"/>
    </source>
</evidence>
<keyword evidence="6 17" id="KW-0863">Zinc-finger</keyword>
<keyword evidence="8" id="KW-0832">Ubl conjugation</keyword>
<evidence type="ECO:0000256" key="3">
    <source>
        <dbReference type="ARBA" id="ARBA00022553"/>
    </source>
</evidence>
<evidence type="ECO:0000313" key="22">
    <source>
        <dbReference type="RefSeq" id="XP_023579855.1"/>
    </source>
</evidence>
<dbReference type="InterPro" id="IPR022008">
    <property type="entry name" value="EABR"/>
</dbReference>
<dbReference type="PROSITE" id="PS51801">
    <property type="entry name" value="ZF_CCHC_NOA"/>
    <property type="match status" value="1"/>
</dbReference>
<evidence type="ECO:0000256" key="16">
    <source>
        <dbReference type="ARBA" id="ARBA00079469"/>
    </source>
</evidence>
<gene>
    <name evidence="22" type="primary">Tnip2</name>
</gene>
<dbReference type="FunCoup" id="A0A6P6F552">
    <property type="interactions" value="1623"/>
</dbReference>
<evidence type="ECO:0000256" key="9">
    <source>
        <dbReference type="ARBA" id="ARBA00023015"/>
    </source>
</evidence>
<dbReference type="CTD" id="79155"/>
<evidence type="ECO:0000256" key="8">
    <source>
        <dbReference type="ARBA" id="ARBA00022843"/>
    </source>
</evidence>
<dbReference type="InParanoid" id="A0A6P6F552"/>
<dbReference type="FunFam" id="1.20.5.990:FF:000005">
    <property type="entry name" value="TNFAIP3 interacting protein 2"/>
    <property type="match status" value="1"/>
</dbReference>
<evidence type="ECO:0000256" key="18">
    <source>
        <dbReference type="SAM" id="Coils"/>
    </source>
</evidence>
<accession>A0A6P6F552</accession>
<evidence type="ECO:0000256" key="19">
    <source>
        <dbReference type="SAM" id="MobiDB-lite"/>
    </source>
</evidence>
<dbReference type="GO" id="GO:0043123">
    <property type="term" value="P:positive regulation of canonical NF-kappaB signal transduction"/>
    <property type="evidence" value="ECO:0007669"/>
    <property type="project" value="TreeGrafter"/>
</dbReference>
<name>A0A6P6F552_OCTDE</name>
<proteinExistence type="predicted"/>
<evidence type="ECO:0000313" key="21">
    <source>
        <dbReference type="Proteomes" id="UP000515203"/>
    </source>
</evidence>
<dbReference type="AlphaFoldDB" id="A0A6P6F552"/>
<evidence type="ECO:0000256" key="2">
    <source>
        <dbReference type="ARBA" id="ARBA00022490"/>
    </source>
</evidence>
<evidence type="ECO:0000256" key="14">
    <source>
        <dbReference type="ARBA" id="ARBA00063508"/>
    </source>
</evidence>
<dbReference type="GO" id="GO:0008270">
    <property type="term" value="F:zinc ion binding"/>
    <property type="evidence" value="ECO:0007669"/>
    <property type="project" value="UniProtKB-KW"/>
</dbReference>
<dbReference type="Pfam" id="PF12180">
    <property type="entry name" value="EABR"/>
    <property type="match status" value="1"/>
</dbReference>
<evidence type="ECO:0000256" key="13">
    <source>
        <dbReference type="ARBA" id="ARBA00055998"/>
    </source>
</evidence>
<evidence type="ECO:0000256" key="6">
    <source>
        <dbReference type="ARBA" id="ARBA00022771"/>
    </source>
</evidence>
<feature type="region of interest" description="Disordered" evidence="19">
    <location>
        <begin position="1"/>
        <end position="64"/>
    </location>
</feature>
<keyword evidence="9" id="KW-0805">Transcription regulation</keyword>
<reference evidence="22" key="1">
    <citation type="submission" date="2025-08" db="UniProtKB">
        <authorList>
            <consortium name="RefSeq"/>
        </authorList>
    </citation>
    <scope>IDENTIFICATION</scope>
</reference>
<dbReference type="GO" id="GO:0070530">
    <property type="term" value="F:K63-linked polyubiquitin modification-dependent protein binding"/>
    <property type="evidence" value="ECO:0007669"/>
    <property type="project" value="InterPro"/>
</dbReference>
<feature type="domain" description="CCHC NOA-type" evidence="20">
    <location>
        <begin position="385"/>
        <end position="417"/>
    </location>
</feature>
<dbReference type="GO" id="GO:0034134">
    <property type="term" value="P:toll-like receptor 2 signaling pathway"/>
    <property type="evidence" value="ECO:0007669"/>
    <property type="project" value="TreeGrafter"/>
</dbReference>
<keyword evidence="4" id="KW-0053">Apoptosis</keyword>
<keyword evidence="11" id="KW-0804">Transcription</keyword>
<dbReference type="PANTHER" id="PTHR31882">
    <property type="entry name" value="TNFAIP3-INTERACTING PROTEIN COILED COIL FAMILY MEMBER"/>
    <property type="match status" value="1"/>
</dbReference>
<evidence type="ECO:0000256" key="1">
    <source>
        <dbReference type="ARBA" id="ARBA00004496"/>
    </source>
</evidence>
<feature type="coiled-coil region" evidence="18">
    <location>
        <begin position="197"/>
        <end position="227"/>
    </location>
</feature>
<dbReference type="GO" id="GO:0071222">
    <property type="term" value="P:cellular response to lipopolysaccharide"/>
    <property type="evidence" value="ECO:0007669"/>
    <property type="project" value="TreeGrafter"/>
</dbReference>
<keyword evidence="5" id="KW-0479">Metal-binding</keyword>
<comment type="subunit">
    <text evidence="14">Interacts with STK11/LKB1, TNFAIP3, IKBKG, NFKB1, MAP3K8, TEK, RIPK1, CHUK, IKBKB and SMARCD1. Interacts with polyubiquitin.</text>
</comment>
<evidence type="ECO:0000256" key="11">
    <source>
        <dbReference type="ARBA" id="ARBA00023163"/>
    </source>
</evidence>
<keyword evidence="7" id="KW-0862">Zinc</keyword>
<sequence length="417" mass="46827">MGRGPAQPPALGSGYRAPHTPPPQPHDGYLATPPHDPERQAPRPTCRTVLRPAGPIPAVAPTSAAQSLEQVARLGEQLRRREGGVQEARLRQEVERLTQHLEDRERELQQRAESRPWHERDKEVALLRRSVAEKERAWAASSVLCRSLAGETQQLRRTLAATAHMCQHLAKRLEERQCMQGPGRDRGPEEPEWTAGDTTVQAVIEKLQEENRQLKQKVAHVQDLNAKWQRYDASRDEYVRGLQARLRGLREPQEPELMRKEISRLNQQLEARMRDCGEVERELAATRTARDAALERVQVLEQQILAYKDDFTSERADRERAQGRIQQLEERVATLLQAAQGQDPGEQGASQMQAGSEPAASLETDVSGGWGPEASREVAHPSTAPRGQGDLQCPYCLRCFSDEQGEELLGHVAECCQ</sequence>
<comment type="subcellular location">
    <subcellularLocation>
        <location evidence="1">Cytoplasm</location>
    </subcellularLocation>
</comment>
<organism evidence="21 22">
    <name type="scientific">Octodon degus</name>
    <name type="common">Degu</name>
    <name type="synonym">Sciurus degus</name>
    <dbReference type="NCBI Taxonomy" id="10160"/>
    <lineage>
        <taxon>Eukaryota</taxon>
        <taxon>Metazoa</taxon>
        <taxon>Chordata</taxon>
        <taxon>Craniata</taxon>
        <taxon>Vertebrata</taxon>
        <taxon>Euteleostomi</taxon>
        <taxon>Mammalia</taxon>
        <taxon>Eutheria</taxon>
        <taxon>Euarchontoglires</taxon>
        <taxon>Glires</taxon>
        <taxon>Rodentia</taxon>
        <taxon>Hystricomorpha</taxon>
        <taxon>Octodontidae</taxon>
        <taxon>Octodon</taxon>
    </lineage>
</organism>
<feature type="coiled-coil region" evidence="18">
    <location>
        <begin position="262"/>
        <end position="338"/>
    </location>
</feature>
<dbReference type="OrthoDB" id="6066489at2759"/>
<evidence type="ECO:0000256" key="4">
    <source>
        <dbReference type="ARBA" id="ARBA00022703"/>
    </source>
</evidence>
<dbReference type="Proteomes" id="UP000515203">
    <property type="component" value="Unplaced"/>
</dbReference>
<keyword evidence="21" id="KW-1185">Reference proteome</keyword>
<dbReference type="GO" id="GO:0005737">
    <property type="term" value="C:cytoplasm"/>
    <property type="evidence" value="ECO:0007669"/>
    <property type="project" value="UniProtKB-SubCell"/>
</dbReference>
<dbReference type="Gene3D" id="1.20.5.990">
    <property type="entry name" value="Nemo cc2-lz domain - 1d5 darpin complex"/>
    <property type="match status" value="1"/>
</dbReference>
<feature type="region of interest" description="Disordered" evidence="19">
    <location>
        <begin position="340"/>
        <end position="388"/>
    </location>
</feature>
<evidence type="ECO:0000256" key="15">
    <source>
        <dbReference type="ARBA" id="ARBA00073020"/>
    </source>
</evidence>
<dbReference type="InterPro" id="IPR034735">
    <property type="entry name" value="NEMO_ZF"/>
</dbReference>
<evidence type="ECO:0000256" key="17">
    <source>
        <dbReference type="PROSITE-ProRule" id="PRU01142"/>
    </source>
</evidence>
<evidence type="ECO:0000256" key="10">
    <source>
        <dbReference type="ARBA" id="ARBA00023054"/>
    </source>
</evidence>
<dbReference type="RefSeq" id="XP_023579855.1">
    <property type="nucleotide sequence ID" value="XM_023724087.1"/>
</dbReference>
<keyword evidence="2" id="KW-0963">Cytoplasm</keyword>
<comment type="function">
    <text evidence="13">Inhibits NF-kappa-B activation by blocking the interaction of RIPK1 with its downstream effector NEMO/IKBKG. Forms a ternary complex with NFKB1 and MAP3K8 but appears to function upstream of MAP3K8 in the TLR4 signaling pathway that regulates MAP3K8 activation. Involved in activation of the MEK/ERK signaling pathway during innate immune response; this function seems to be stimulus- and cell type specific. Required for stability of MAP3K8. Involved in regulation of apoptosis in endothelial cells; promotes TEK agonist-stimulated endothelial survival. May act as transcriptional coactivator when translocated to the nucleus. Enhances CHUK-mediated NF-kappa-B activation involving NF-kappa-B p50-p65 and p50-c-Rel complexes.</text>
</comment>
<dbReference type="GO" id="GO:0034138">
    <property type="term" value="P:toll-like receptor 3 signaling pathway"/>
    <property type="evidence" value="ECO:0007669"/>
    <property type="project" value="TreeGrafter"/>
</dbReference>
<evidence type="ECO:0000256" key="7">
    <source>
        <dbReference type="ARBA" id="ARBA00022833"/>
    </source>
</evidence>